<dbReference type="Pfam" id="PF13439">
    <property type="entry name" value="Glyco_transf_4"/>
    <property type="match status" value="1"/>
</dbReference>
<protein>
    <submittedName>
        <fullName evidence="2">Glycosyltransferase</fullName>
        <ecNumber evidence="2">2.4.-.-</ecNumber>
    </submittedName>
</protein>
<dbReference type="Proteomes" id="UP001319200">
    <property type="component" value="Unassembled WGS sequence"/>
</dbReference>
<keyword evidence="2" id="KW-0328">Glycosyltransferase</keyword>
<comment type="caution">
    <text evidence="2">The sequence shown here is derived from an EMBL/GenBank/DDBJ whole genome shotgun (WGS) entry which is preliminary data.</text>
</comment>
<dbReference type="EC" id="2.4.-.-" evidence="2"/>
<dbReference type="EMBL" id="JAHESF010000024">
    <property type="protein sequence ID" value="MBT1699301.1"/>
    <property type="molecule type" value="Genomic_DNA"/>
</dbReference>
<name>A0AAP2DMW5_9BACT</name>
<organism evidence="2 3">
    <name type="scientific">Chryseosolibacter histidini</name>
    <dbReference type="NCBI Taxonomy" id="2782349"/>
    <lineage>
        <taxon>Bacteria</taxon>
        <taxon>Pseudomonadati</taxon>
        <taxon>Bacteroidota</taxon>
        <taxon>Cytophagia</taxon>
        <taxon>Cytophagales</taxon>
        <taxon>Chryseotaleaceae</taxon>
        <taxon>Chryseosolibacter</taxon>
    </lineage>
</organism>
<accession>A0AAP2DMW5</accession>
<keyword evidence="3" id="KW-1185">Reference proteome</keyword>
<dbReference type="Gene3D" id="3.40.50.2000">
    <property type="entry name" value="Glycogen Phosphorylase B"/>
    <property type="match status" value="2"/>
</dbReference>
<evidence type="ECO:0000313" key="3">
    <source>
        <dbReference type="Proteomes" id="UP001319200"/>
    </source>
</evidence>
<keyword evidence="2" id="KW-0808">Transferase</keyword>
<dbReference type="SUPFAM" id="SSF53756">
    <property type="entry name" value="UDP-Glycosyltransferase/glycogen phosphorylase"/>
    <property type="match status" value="1"/>
</dbReference>
<feature type="domain" description="Glycosyltransferase subfamily 4-like N-terminal" evidence="1">
    <location>
        <begin position="25"/>
        <end position="181"/>
    </location>
</feature>
<dbReference type="AlphaFoldDB" id="A0AAP2DMW5"/>
<dbReference type="GO" id="GO:0016757">
    <property type="term" value="F:glycosyltransferase activity"/>
    <property type="evidence" value="ECO:0007669"/>
    <property type="project" value="UniProtKB-KW"/>
</dbReference>
<dbReference type="InterPro" id="IPR028098">
    <property type="entry name" value="Glyco_trans_4-like_N"/>
</dbReference>
<gene>
    <name evidence="2" type="ORF">KK083_20560</name>
</gene>
<sequence>MKKEVLVLVFSNLKHDARVMRQVSFLAKNHHVTLVCFDADPMTNVDLVRIQQTKLTLTRKAIMSAALLLRQYSLAYRLFHEYEADLKERLSNKKFDLVVANDIDTLPLAFALKGKAKLIFDAHEYAPRHFENNLTWRIFFQRFYIYLCRKFIPETNAMLTVGQGLAYEYEKNFGVKPVIITNAARQHAIEPSAMVPDKIRLIHHGIANPSRRLELMIEMMGYLDERFSLDLMLMTSNYASAQTRAYIESLKANAAKDARIKILPSVTSTAVVATINRYDMGVFLLPPVNFNYANTLPNKLFDFIQARLGIAIGPTPEMAAIVNQYQNGVVSADFTPKSLAAKLNSLTAADVARFKAQSAKAALVLNAERNEMIFNDLLVKIENA</sequence>
<evidence type="ECO:0000313" key="2">
    <source>
        <dbReference type="EMBL" id="MBT1699301.1"/>
    </source>
</evidence>
<evidence type="ECO:0000259" key="1">
    <source>
        <dbReference type="Pfam" id="PF13439"/>
    </source>
</evidence>
<proteinExistence type="predicted"/>
<dbReference type="RefSeq" id="WP_254167136.1">
    <property type="nucleotide sequence ID" value="NZ_JAHESF010000024.1"/>
</dbReference>
<reference evidence="2 3" key="1">
    <citation type="submission" date="2021-05" db="EMBL/GenBank/DDBJ databases">
        <title>A Polyphasic approach of four new species of the genus Ohtaekwangia: Ohtaekwangia histidinii sp. nov., Ohtaekwangia cretensis sp. nov., Ohtaekwangia indiensis sp. nov., Ohtaekwangia reichenbachii sp. nov. from diverse environment.</title>
        <authorList>
            <person name="Octaviana S."/>
        </authorList>
    </citation>
    <scope>NUCLEOTIDE SEQUENCE [LARGE SCALE GENOMIC DNA]</scope>
    <source>
        <strain evidence="2 3">PWU4</strain>
    </source>
</reference>